<organism evidence="3 4">
    <name type="scientific">Helianthus annuus</name>
    <name type="common">Common sunflower</name>
    <dbReference type="NCBI Taxonomy" id="4232"/>
    <lineage>
        <taxon>Eukaryota</taxon>
        <taxon>Viridiplantae</taxon>
        <taxon>Streptophyta</taxon>
        <taxon>Embryophyta</taxon>
        <taxon>Tracheophyta</taxon>
        <taxon>Spermatophyta</taxon>
        <taxon>Magnoliopsida</taxon>
        <taxon>eudicotyledons</taxon>
        <taxon>Gunneridae</taxon>
        <taxon>Pentapetalae</taxon>
        <taxon>asterids</taxon>
        <taxon>campanulids</taxon>
        <taxon>Asterales</taxon>
        <taxon>Asteraceae</taxon>
        <taxon>Asteroideae</taxon>
        <taxon>Heliantheae alliance</taxon>
        <taxon>Heliantheae</taxon>
        <taxon>Helianthus</taxon>
    </lineage>
</organism>
<evidence type="ECO:0000313" key="4">
    <source>
        <dbReference type="Proteomes" id="UP000215914"/>
    </source>
</evidence>
<feature type="region of interest" description="Disordered" evidence="1">
    <location>
        <begin position="1"/>
        <end position="74"/>
    </location>
</feature>
<proteinExistence type="predicted"/>
<dbReference type="EMBL" id="MNCJ02000327">
    <property type="protein sequence ID" value="KAF5777950.1"/>
    <property type="molecule type" value="Genomic_DNA"/>
</dbReference>
<protein>
    <submittedName>
        <fullName evidence="3">Uncharacterized protein</fullName>
    </submittedName>
</protein>
<keyword evidence="4" id="KW-1185">Reference proteome</keyword>
<feature type="compositionally biased region" description="Polar residues" evidence="1">
    <location>
        <begin position="9"/>
        <end position="18"/>
    </location>
</feature>
<reference evidence="2 4" key="1">
    <citation type="journal article" date="2017" name="Nature">
        <title>The sunflower genome provides insights into oil metabolism, flowering and Asterid evolution.</title>
        <authorList>
            <person name="Badouin H."/>
            <person name="Gouzy J."/>
            <person name="Grassa C.J."/>
            <person name="Murat F."/>
            <person name="Staton S.E."/>
            <person name="Cottret L."/>
            <person name="Lelandais-Briere C."/>
            <person name="Owens G.L."/>
            <person name="Carrere S."/>
            <person name="Mayjonade B."/>
            <person name="Legrand L."/>
            <person name="Gill N."/>
            <person name="Kane N.C."/>
            <person name="Bowers J.E."/>
            <person name="Hubner S."/>
            <person name="Bellec A."/>
            <person name="Berard A."/>
            <person name="Berges H."/>
            <person name="Blanchet N."/>
            <person name="Boniface M.C."/>
            <person name="Brunel D."/>
            <person name="Catrice O."/>
            <person name="Chaidir N."/>
            <person name="Claudel C."/>
            <person name="Donnadieu C."/>
            <person name="Faraut T."/>
            <person name="Fievet G."/>
            <person name="Helmstetter N."/>
            <person name="King M."/>
            <person name="Knapp S.J."/>
            <person name="Lai Z."/>
            <person name="Le Paslier M.C."/>
            <person name="Lippi Y."/>
            <person name="Lorenzon L."/>
            <person name="Mandel J.R."/>
            <person name="Marage G."/>
            <person name="Marchand G."/>
            <person name="Marquand E."/>
            <person name="Bret-Mestries E."/>
            <person name="Morien E."/>
            <person name="Nambeesan S."/>
            <person name="Nguyen T."/>
            <person name="Pegot-Espagnet P."/>
            <person name="Pouilly N."/>
            <person name="Raftis F."/>
            <person name="Sallet E."/>
            <person name="Schiex T."/>
            <person name="Thomas J."/>
            <person name="Vandecasteele C."/>
            <person name="Vares D."/>
            <person name="Vear F."/>
            <person name="Vautrin S."/>
            <person name="Crespi M."/>
            <person name="Mangin B."/>
            <person name="Burke J.M."/>
            <person name="Salse J."/>
            <person name="Munos S."/>
            <person name="Vincourt P."/>
            <person name="Rieseberg L.H."/>
            <person name="Langlade N.B."/>
        </authorList>
    </citation>
    <scope>NUCLEOTIDE SEQUENCE [LARGE SCALE GENOMIC DNA]</scope>
    <source>
        <strain evidence="4">cv. SF193</strain>
        <tissue evidence="2">Leaves</tissue>
    </source>
</reference>
<name>A0A251T225_HELAN</name>
<accession>A0A251T225</accession>
<evidence type="ECO:0000313" key="3">
    <source>
        <dbReference type="EMBL" id="OTG05187.1"/>
    </source>
</evidence>
<reference evidence="2" key="3">
    <citation type="submission" date="2020-06" db="EMBL/GenBank/DDBJ databases">
        <title>Helianthus annuus Genome sequencing and assembly Release 2.</title>
        <authorList>
            <person name="Gouzy J."/>
            <person name="Langlade N."/>
            <person name="Munos S."/>
        </authorList>
    </citation>
    <scope>NUCLEOTIDE SEQUENCE</scope>
    <source>
        <tissue evidence="2">Leaves</tissue>
    </source>
</reference>
<reference evidence="3" key="2">
    <citation type="submission" date="2017-02" db="EMBL/GenBank/DDBJ databases">
        <title>Sunflower complete genome.</title>
        <authorList>
            <person name="Langlade N."/>
            <person name="Munos S."/>
        </authorList>
    </citation>
    <scope>NUCLEOTIDE SEQUENCE [LARGE SCALE GENOMIC DNA]</scope>
    <source>
        <tissue evidence="3">Leaves</tissue>
    </source>
</reference>
<evidence type="ECO:0000256" key="1">
    <source>
        <dbReference type="SAM" id="MobiDB-lite"/>
    </source>
</evidence>
<sequence length="74" mass="7807">MAGKPFTHSPPNRSTGTPAKSIHEPSPKSHGAARLLQPGDSRRSPPRPAAFGVNLPPQSLARRTSSAAPDFKVK</sequence>
<dbReference type="Proteomes" id="UP000215914">
    <property type="component" value="Chromosome 12"/>
</dbReference>
<dbReference type="InParanoid" id="A0A251T225"/>
<gene>
    <name evidence="3" type="ORF">HannXRQ_Chr12g0370791</name>
    <name evidence="2" type="ORF">HanXRQr2_Chr12g0541781</name>
</gene>
<dbReference type="AlphaFoldDB" id="A0A251T225"/>
<dbReference type="Gramene" id="mRNA:HanXRQr2_Chr12g0541781">
    <property type="protein sequence ID" value="mRNA:HanXRQr2_Chr12g0541781"/>
    <property type="gene ID" value="HanXRQr2_Chr12g0541781"/>
</dbReference>
<evidence type="ECO:0000313" key="2">
    <source>
        <dbReference type="EMBL" id="KAF5777950.1"/>
    </source>
</evidence>
<dbReference type="EMBL" id="CM007901">
    <property type="protein sequence ID" value="OTG05187.1"/>
    <property type="molecule type" value="Genomic_DNA"/>
</dbReference>